<keyword evidence="3" id="KW-1185">Reference proteome</keyword>
<dbReference type="Proteomes" id="UP000635606">
    <property type="component" value="Unassembled WGS sequence"/>
</dbReference>
<comment type="caution">
    <text evidence="2">The sequence shown here is derived from an EMBL/GenBank/DDBJ whole genome shotgun (WGS) entry which is preliminary data.</text>
</comment>
<sequence>MTTWITRFDAPTDGRLRVAVKDAIDVAGTVTTAGCAAVRDRATPAAADAACLAGVRAAGAAIVGKTTLTELCVSPVGDNAEFGTPVNPLAPDRIPGGSSSGSAVAVANGEADLGIGTDTGGSVRIPAACCGIVALKTTRGLVPTAGVVPLAPTLDTVGPIARDVAGVVAGLRLLAPHRTVTPRRARAIGRLRVDGVEPAVEAAVDGALDRAGVPVRDVTLPGWDAAHHAFDTIVIGELWQAHHDLLDVEGVGEFVNSGIRAGRGVDAESLAAARTAGLAWRAELTALFRDVDVIALPTLVAEPPPLAGFTWFPLTLLTAPVNLAGVPALSMPVPSPGFAVPVGLQLIGPAHGEDLLCATALALEAALG</sequence>
<dbReference type="PROSITE" id="PS00571">
    <property type="entry name" value="AMIDASES"/>
    <property type="match status" value="1"/>
</dbReference>
<evidence type="ECO:0000313" key="3">
    <source>
        <dbReference type="Proteomes" id="UP000635606"/>
    </source>
</evidence>
<evidence type="ECO:0000313" key="2">
    <source>
        <dbReference type="EMBL" id="GIJ66736.1"/>
    </source>
</evidence>
<name>A0A8J3ZN66_9ACTN</name>
<dbReference type="InterPro" id="IPR023631">
    <property type="entry name" value="Amidase_dom"/>
</dbReference>
<dbReference type="InterPro" id="IPR036928">
    <property type="entry name" value="AS_sf"/>
</dbReference>
<reference evidence="2" key="1">
    <citation type="submission" date="2021-01" db="EMBL/GenBank/DDBJ databases">
        <title>Whole genome shotgun sequence of Virgisporangium ochraceum NBRC 16418.</title>
        <authorList>
            <person name="Komaki H."/>
            <person name="Tamura T."/>
        </authorList>
    </citation>
    <scope>NUCLEOTIDE SEQUENCE</scope>
    <source>
        <strain evidence="2">NBRC 16418</strain>
    </source>
</reference>
<dbReference type="EMBL" id="BOPH01000020">
    <property type="protein sequence ID" value="GIJ66736.1"/>
    <property type="molecule type" value="Genomic_DNA"/>
</dbReference>
<dbReference type="GO" id="GO:0003824">
    <property type="term" value="F:catalytic activity"/>
    <property type="evidence" value="ECO:0007669"/>
    <property type="project" value="InterPro"/>
</dbReference>
<protein>
    <submittedName>
        <fullName evidence="2">Amidase</fullName>
    </submittedName>
</protein>
<organism evidence="2 3">
    <name type="scientific">Virgisporangium ochraceum</name>
    <dbReference type="NCBI Taxonomy" id="65505"/>
    <lineage>
        <taxon>Bacteria</taxon>
        <taxon>Bacillati</taxon>
        <taxon>Actinomycetota</taxon>
        <taxon>Actinomycetes</taxon>
        <taxon>Micromonosporales</taxon>
        <taxon>Micromonosporaceae</taxon>
        <taxon>Virgisporangium</taxon>
    </lineage>
</organism>
<dbReference type="InterPro" id="IPR000120">
    <property type="entry name" value="Amidase"/>
</dbReference>
<dbReference type="Gene3D" id="3.90.1300.10">
    <property type="entry name" value="Amidase signature (AS) domain"/>
    <property type="match status" value="1"/>
</dbReference>
<gene>
    <name evidence="2" type="ORF">Voc01_016530</name>
</gene>
<dbReference type="SUPFAM" id="SSF75304">
    <property type="entry name" value="Amidase signature (AS) enzymes"/>
    <property type="match status" value="1"/>
</dbReference>
<dbReference type="InterPro" id="IPR020556">
    <property type="entry name" value="Amidase_CS"/>
</dbReference>
<evidence type="ECO:0000259" key="1">
    <source>
        <dbReference type="Pfam" id="PF01425"/>
    </source>
</evidence>
<dbReference type="RefSeq" id="WP_203926700.1">
    <property type="nucleotide sequence ID" value="NZ_BOPH01000020.1"/>
</dbReference>
<feature type="domain" description="Amidase" evidence="1">
    <location>
        <begin position="18"/>
        <end position="357"/>
    </location>
</feature>
<dbReference type="PANTHER" id="PTHR11895">
    <property type="entry name" value="TRANSAMIDASE"/>
    <property type="match status" value="1"/>
</dbReference>
<proteinExistence type="predicted"/>
<dbReference type="AlphaFoldDB" id="A0A8J3ZN66"/>
<dbReference type="Pfam" id="PF01425">
    <property type="entry name" value="Amidase"/>
    <property type="match status" value="1"/>
</dbReference>
<accession>A0A8J3ZN66</accession>
<dbReference type="PANTHER" id="PTHR11895:SF176">
    <property type="entry name" value="AMIDASE AMID-RELATED"/>
    <property type="match status" value="1"/>
</dbReference>